<dbReference type="SUPFAM" id="SSF103473">
    <property type="entry name" value="MFS general substrate transporter"/>
    <property type="match status" value="1"/>
</dbReference>
<dbReference type="InterPro" id="IPR011701">
    <property type="entry name" value="MFS"/>
</dbReference>
<feature type="transmembrane region" description="Helical" evidence="4">
    <location>
        <begin position="337"/>
        <end position="359"/>
    </location>
</feature>
<dbReference type="PANTHER" id="PTHR23518:SF2">
    <property type="entry name" value="MAJOR FACILITATOR SUPERFAMILY TRANSPORTER"/>
    <property type="match status" value="1"/>
</dbReference>
<dbReference type="PANTHER" id="PTHR23518">
    <property type="entry name" value="C-METHYLTRANSFERASE"/>
    <property type="match status" value="1"/>
</dbReference>
<feature type="transmembrane region" description="Helical" evidence="4">
    <location>
        <begin position="207"/>
        <end position="229"/>
    </location>
</feature>
<feature type="transmembrane region" description="Helical" evidence="4">
    <location>
        <begin position="302"/>
        <end position="325"/>
    </location>
</feature>
<evidence type="ECO:0000256" key="4">
    <source>
        <dbReference type="SAM" id="Phobius"/>
    </source>
</evidence>
<evidence type="ECO:0000313" key="6">
    <source>
        <dbReference type="EMBL" id="QUD90633.1"/>
    </source>
</evidence>
<organism evidence="6 7">
    <name type="scientific">Phenylobacterium montanum</name>
    <dbReference type="NCBI Taxonomy" id="2823693"/>
    <lineage>
        <taxon>Bacteria</taxon>
        <taxon>Pseudomonadati</taxon>
        <taxon>Pseudomonadota</taxon>
        <taxon>Alphaproteobacteria</taxon>
        <taxon>Caulobacterales</taxon>
        <taxon>Caulobacteraceae</taxon>
        <taxon>Phenylobacterium</taxon>
    </lineage>
</organism>
<reference evidence="6" key="1">
    <citation type="submission" date="2021-04" db="EMBL/GenBank/DDBJ databases">
        <title>The complete genome sequence of Caulobacter sp. S6.</title>
        <authorList>
            <person name="Tang Y."/>
            <person name="Ouyang W."/>
            <person name="Liu Q."/>
            <person name="Huang B."/>
            <person name="Guo Z."/>
            <person name="Lei P."/>
        </authorList>
    </citation>
    <scope>NUCLEOTIDE SEQUENCE</scope>
    <source>
        <strain evidence="6">S6</strain>
    </source>
</reference>
<dbReference type="Pfam" id="PF07690">
    <property type="entry name" value="MFS_1"/>
    <property type="match status" value="2"/>
</dbReference>
<dbReference type="KEGG" id="caul:KCG34_01275"/>
<dbReference type="PROSITE" id="PS50850">
    <property type="entry name" value="MFS"/>
    <property type="match status" value="1"/>
</dbReference>
<keyword evidence="3 4" id="KW-0472">Membrane</keyword>
<dbReference type="InterPro" id="IPR036259">
    <property type="entry name" value="MFS_trans_sf"/>
</dbReference>
<feature type="transmembrane region" description="Helical" evidence="4">
    <location>
        <begin position="241"/>
        <end position="264"/>
    </location>
</feature>
<dbReference type="EMBL" id="CP073078">
    <property type="protein sequence ID" value="QUD90633.1"/>
    <property type="molecule type" value="Genomic_DNA"/>
</dbReference>
<dbReference type="GO" id="GO:0022857">
    <property type="term" value="F:transmembrane transporter activity"/>
    <property type="evidence" value="ECO:0007669"/>
    <property type="project" value="InterPro"/>
</dbReference>
<evidence type="ECO:0000256" key="3">
    <source>
        <dbReference type="ARBA" id="ARBA00023136"/>
    </source>
</evidence>
<feature type="transmembrane region" description="Helical" evidence="4">
    <location>
        <begin position="27"/>
        <end position="50"/>
    </location>
</feature>
<keyword evidence="2 4" id="KW-1133">Transmembrane helix</keyword>
<feature type="transmembrane region" description="Helical" evidence="4">
    <location>
        <begin position="168"/>
        <end position="187"/>
    </location>
</feature>
<dbReference type="InterPro" id="IPR020846">
    <property type="entry name" value="MFS_dom"/>
</dbReference>
<dbReference type="Gene3D" id="1.20.1250.20">
    <property type="entry name" value="MFS general substrate transporter like domains"/>
    <property type="match status" value="2"/>
</dbReference>
<feature type="transmembrane region" description="Helical" evidence="4">
    <location>
        <begin position="276"/>
        <end position="296"/>
    </location>
</feature>
<dbReference type="CDD" id="cd17370">
    <property type="entry name" value="MFS_MJ1317_like"/>
    <property type="match status" value="1"/>
</dbReference>
<accession>A0A975IX64</accession>
<name>A0A975IX64_9CAUL</name>
<sequence>MAGWRAIPRAVWTLGFVSMFMDLSSEMIHALLPIFMVSTLGASAALLGVIEGMAEGATSVTKVFSGWLSDRLGHRKWLAVAGYGLAALTKPVFPLAQTWSAVLAARLADRVGKGLRGAPRDALVADITPSALRGAAYGVRQALDTVGAVAGPLAAMGLMLALADIRKVLGWAVAPAIICVLLLVFGVKEPERESSGPARTPIRLAEVAGMGRAFWAVLILGVIMTFARFSEAFLILRAIDVGLAAAQAPIVMAAMSLVYALIAAPAGRLSDRRPRWQVLAGGLVVLVLADLVIAGFRSPLGLIVGAGLWGAHMGLSQGLFSALIADTAPARLRGTGFGVFNLATGLAVIASSSLAGELWQHVGPSATFLAGAGFAGLAVLGLTGLRGRLDGRASP</sequence>
<dbReference type="AlphaFoldDB" id="A0A975IX64"/>
<feature type="transmembrane region" description="Helical" evidence="4">
    <location>
        <begin position="142"/>
        <end position="162"/>
    </location>
</feature>
<evidence type="ECO:0000256" key="2">
    <source>
        <dbReference type="ARBA" id="ARBA00022989"/>
    </source>
</evidence>
<protein>
    <submittedName>
        <fullName evidence="6">MFS transporter</fullName>
    </submittedName>
</protein>
<proteinExistence type="predicted"/>
<gene>
    <name evidence="6" type="ORF">KCG34_01275</name>
</gene>
<dbReference type="Proteomes" id="UP000676409">
    <property type="component" value="Chromosome"/>
</dbReference>
<evidence type="ECO:0000256" key="1">
    <source>
        <dbReference type="ARBA" id="ARBA00022692"/>
    </source>
</evidence>
<feature type="transmembrane region" description="Helical" evidence="4">
    <location>
        <begin position="365"/>
        <end position="385"/>
    </location>
</feature>
<evidence type="ECO:0000313" key="7">
    <source>
        <dbReference type="Proteomes" id="UP000676409"/>
    </source>
</evidence>
<evidence type="ECO:0000259" key="5">
    <source>
        <dbReference type="PROSITE" id="PS50850"/>
    </source>
</evidence>
<feature type="domain" description="Major facilitator superfamily (MFS) profile" evidence="5">
    <location>
        <begin position="10"/>
        <end position="390"/>
    </location>
</feature>
<keyword evidence="1 4" id="KW-0812">Transmembrane</keyword>
<keyword evidence="7" id="KW-1185">Reference proteome</keyword>